<dbReference type="GO" id="GO:0071978">
    <property type="term" value="P:bacterial-type flagellum-dependent swarming motility"/>
    <property type="evidence" value="ECO:0007669"/>
    <property type="project" value="TreeGrafter"/>
</dbReference>
<accession>A0AAC8QEU5</accession>
<gene>
    <name evidence="3" type="ORF">AA314_08053</name>
    <name evidence="4" type="ORF">ATI61_105588</name>
</gene>
<protein>
    <submittedName>
        <fullName evidence="4">Type III secretion protein Q</fullName>
    </submittedName>
    <submittedName>
        <fullName evidence="3">Type III secretion system apparatus protein YscQ/HrcQ</fullName>
    </submittedName>
</protein>
<evidence type="ECO:0000256" key="1">
    <source>
        <dbReference type="ARBA" id="ARBA00009226"/>
    </source>
</evidence>
<dbReference type="InterPro" id="IPR013385">
    <property type="entry name" value="T3SS_SpaO/YscQ/SpaO"/>
</dbReference>
<proteinExistence type="inferred from homology"/>
<feature type="domain" description="Flagellar motor switch protein FliN-like C-terminal" evidence="2">
    <location>
        <begin position="317"/>
        <end position="381"/>
    </location>
</feature>
<dbReference type="Gene3D" id="2.30.330.10">
    <property type="entry name" value="SpoA-like"/>
    <property type="match status" value="1"/>
</dbReference>
<reference evidence="3 5" key="1">
    <citation type="submission" date="2015-05" db="EMBL/GenBank/DDBJ databases">
        <title>Genome assembly of Archangium gephyra DSM 2261.</title>
        <authorList>
            <person name="Sharma G."/>
            <person name="Subramanian S."/>
        </authorList>
    </citation>
    <scope>NUCLEOTIDE SEQUENCE [LARGE SCALE GENOMIC DNA]</scope>
    <source>
        <strain evidence="3 5">DSM 2261</strain>
    </source>
</reference>
<name>A0AAC8QEU5_9BACT</name>
<organism evidence="3 5">
    <name type="scientific">Archangium gephyra</name>
    <dbReference type="NCBI Taxonomy" id="48"/>
    <lineage>
        <taxon>Bacteria</taxon>
        <taxon>Pseudomonadati</taxon>
        <taxon>Myxococcota</taxon>
        <taxon>Myxococcia</taxon>
        <taxon>Myxococcales</taxon>
        <taxon>Cystobacterineae</taxon>
        <taxon>Archangiaceae</taxon>
        <taxon>Archangium</taxon>
    </lineage>
</organism>
<evidence type="ECO:0000313" key="3">
    <source>
        <dbReference type="EMBL" id="AKJ06427.1"/>
    </source>
</evidence>
<dbReference type="GO" id="GO:0050918">
    <property type="term" value="P:positive chemotaxis"/>
    <property type="evidence" value="ECO:0007669"/>
    <property type="project" value="TreeGrafter"/>
</dbReference>
<dbReference type="PANTHER" id="PTHR30034">
    <property type="entry name" value="FLAGELLAR MOTOR SWITCH PROTEIN FLIM"/>
    <property type="match status" value="1"/>
</dbReference>
<dbReference type="EMBL" id="CP011509">
    <property type="protein sequence ID" value="AKJ06427.1"/>
    <property type="molecule type" value="Genomic_DNA"/>
</dbReference>
<dbReference type="NCBIfam" id="TIGR02551">
    <property type="entry name" value="SpaO_YscQ"/>
    <property type="match status" value="1"/>
</dbReference>
<dbReference type="Proteomes" id="UP000035579">
    <property type="component" value="Chromosome"/>
</dbReference>
<keyword evidence="6" id="KW-1185">Reference proteome</keyword>
<evidence type="ECO:0000313" key="4">
    <source>
        <dbReference type="EMBL" id="REG32260.1"/>
    </source>
</evidence>
<dbReference type="InterPro" id="IPR036429">
    <property type="entry name" value="SpoA-like_sf"/>
</dbReference>
<dbReference type="PANTHER" id="PTHR30034:SF6">
    <property type="entry name" value="YOP PROTEINS TRANSLOCATION PROTEIN Q"/>
    <property type="match status" value="1"/>
</dbReference>
<dbReference type="Proteomes" id="UP000256345">
    <property type="component" value="Unassembled WGS sequence"/>
</dbReference>
<dbReference type="Pfam" id="PF01052">
    <property type="entry name" value="FliMN_C"/>
    <property type="match status" value="1"/>
</dbReference>
<dbReference type="KEGG" id="age:AA314_08053"/>
<dbReference type="AlphaFoldDB" id="A0AAC8QEU5"/>
<dbReference type="SUPFAM" id="SSF101801">
    <property type="entry name" value="Surface presentation of antigens (SPOA)"/>
    <property type="match status" value="1"/>
</dbReference>
<reference evidence="4 6" key="2">
    <citation type="submission" date="2018-08" db="EMBL/GenBank/DDBJ databases">
        <title>Genomic Encyclopedia of Archaeal and Bacterial Type Strains, Phase II (KMG-II): from individual species to whole genera.</title>
        <authorList>
            <person name="Goeker M."/>
        </authorList>
    </citation>
    <scope>NUCLEOTIDE SEQUENCE [LARGE SCALE GENOMIC DNA]</scope>
    <source>
        <strain evidence="4 6">DSM 2261</strain>
    </source>
</reference>
<evidence type="ECO:0000313" key="6">
    <source>
        <dbReference type="Proteomes" id="UP000256345"/>
    </source>
</evidence>
<dbReference type="RefSeq" id="WP_245682724.1">
    <property type="nucleotide sequence ID" value="NZ_CP011509.1"/>
</dbReference>
<dbReference type="InterPro" id="IPR001543">
    <property type="entry name" value="FliN-like_C"/>
</dbReference>
<dbReference type="GO" id="GO:0030254">
    <property type="term" value="P:protein secretion by the type III secretion system"/>
    <property type="evidence" value="ECO:0007669"/>
    <property type="project" value="InterPro"/>
</dbReference>
<comment type="similarity">
    <text evidence="1">Belongs to the FliN/MopA/SpaO family.</text>
</comment>
<evidence type="ECO:0000259" key="2">
    <source>
        <dbReference type="Pfam" id="PF01052"/>
    </source>
</evidence>
<evidence type="ECO:0000313" key="5">
    <source>
        <dbReference type="Proteomes" id="UP000035579"/>
    </source>
</evidence>
<dbReference type="EMBL" id="QUMU01000005">
    <property type="protein sequence ID" value="REG32260.1"/>
    <property type="molecule type" value="Genomic_DNA"/>
</dbReference>
<sequence>MRSPVEESSQSTKLKPMTLRRLGTRRLARAHVTLHERPQVVRLARQALQGVCEALGGELGCPVRAEARLLEAVVMPATGLAHTAAFALVELSATGGMGVLELEPPVLFAALERMAGAGTKPGPITELTRLEEASFAFLGLSALYALRGQPELQRRFGPRLAGVTMSRTEALTRLDARQRHLGVELTVTVGQTTAGGRLVLPAVVLEGALKELPAERDVELAPEVLAARLEARCFVGSTSLPRRALESLGPGDVVLFERLRQEGTGLSGAGRLVMRGFELMGDFTPEGFSLNHARRRGLFQESDMATVIERSEGMPPLPVEVEIELTRLLLPLSELAGLKPGALLPLHINASEPVLLRVGDRAVARAELVDIEGEVGARILTLLP</sequence>